<dbReference type="SUPFAM" id="SSF48317">
    <property type="entry name" value="Acid phosphatase/Vanadium-dependent haloperoxidase"/>
    <property type="match status" value="1"/>
</dbReference>
<feature type="transmembrane region" description="Helical" evidence="6">
    <location>
        <begin position="61"/>
        <end position="83"/>
    </location>
</feature>
<dbReference type="Gene3D" id="1.20.144.10">
    <property type="entry name" value="Phosphatidic acid phosphatase type 2/haloperoxidase"/>
    <property type="match status" value="1"/>
</dbReference>
<protein>
    <submittedName>
        <fullName evidence="8">PAP2-domain-containing protein</fullName>
    </submittedName>
</protein>
<keyword evidence="3 6" id="KW-0812">Transmembrane</keyword>
<organism evidence="8 9">
    <name type="scientific">Lobosporangium transversale</name>
    <dbReference type="NCBI Taxonomy" id="64571"/>
    <lineage>
        <taxon>Eukaryota</taxon>
        <taxon>Fungi</taxon>
        <taxon>Fungi incertae sedis</taxon>
        <taxon>Mucoromycota</taxon>
        <taxon>Mortierellomycotina</taxon>
        <taxon>Mortierellomycetes</taxon>
        <taxon>Mortierellales</taxon>
        <taxon>Mortierellaceae</taxon>
        <taxon>Lobosporangium</taxon>
    </lineage>
</organism>
<evidence type="ECO:0000256" key="5">
    <source>
        <dbReference type="ARBA" id="ARBA00023136"/>
    </source>
</evidence>
<dbReference type="PANTHER" id="PTHR10165:SF35">
    <property type="entry name" value="RE23632P"/>
    <property type="match status" value="1"/>
</dbReference>
<dbReference type="GO" id="GO:0008195">
    <property type="term" value="F:phosphatidate phosphatase activity"/>
    <property type="evidence" value="ECO:0007669"/>
    <property type="project" value="TreeGrafter"/>
</dbReference>
<feature type="transmembrane region" description="Helical" evidence="6">
    <location>
        <begin position="199"/>
        <end position="217"/>
    </location>
</feature>
<feature type="transmembrane region" description="Helical" evidence="6">
    <location>
        <begin position="229"/>
        <end position="247"/>
    </location>
</feature>
<dbReference type="PANTHER" id="PTHR10165">
    <property type="entry name" value="LIPID PHOSPHATE PHOSPHATASE"/>
    <property type="match status" value="1"/>
</dbReference>
<dbReference type="STRING" id="64571.A0A1Y2GGL0"/>
<evidence type="ECO:0000256" key="4">
    <source>
        <dbReference type="ARBA" id="ARBA00022989"/>
    </source>
</evidence>
<comment type="subcellular location">
    <subcellularLocation>
        <location evidence="1">Membrane</location>
        <topology evidence="1">Multi-pass membrane protein</topology>
    </subcellularLocation>
</comment>
<dbReference type="OrthoDB" id="8907274at2759"/>
<dbReference type="GO" id="GO:0046839">
    <property type="term" value="P:phospholipid dephosphorylation"/>
    <property type="evidence" value="ECO:0007669"/>
    <property type="project" value="TreeGrafter"/>
</dbReference>
<evidence type="ECO:0000256" key="2">
    <source>
        <dbReference type="ARBA" id="ARBA00008816"/>
    </source>
</evidence>
<comment type="similarity">
    <text evidence="2">Belongs to the PA-phosphatase related phosphoesterase family.</text>
</comment>
<name>A0A1Y2GGL0_9FUNG</name>
<proteinExistence type="inferred from homology"/>
<feature type="transmembrane region" description="Helical" evidence="6">
    <location>
        <begin position="12"/>
        <end position="34"/>
    </location>
</feature>
<evidence type="ECO:0000313" key="8">
    <source>
        <dbReference type="EMBL" id="ORZ10328.1"/>
    </source>
</evidence>
<keyword evidence="5 6" id="KW-0472">Membrane</keyword>
<evidence type="ECO:0000256" key="3">
    <source>
        <dbReference type="ARBA" id="ARBA00022692"/>
    </source>
</evidence>
<accession>A0A1Y2GGL0</accession>
<feature type="domain" description="Phosphatidic acid phosphatase type 2/haloperoxidase" evidence="7">
    <location>
        <begin position="94"/>
        <end position="244"/>
    </location>
</feature>
<sequence length="329" mass="37176">MDRLQPRNPKTRVFLSYAFDWIFCAILLALFFLLDRVEPFHREFSVEDRAIMFPYEPKETIAVWAVVLITGVFPLVVILVVGLGIRRSPYDFHNGILGLLLSILMTTMFTQAMKVTVGKHRPDFLARCNPMLMGLPVVKDIPLRLWTVRVCSQPDHHILKDGMRSFPSGHASTSFAGLTYISLWMAGKMRVFDRRGYSLKVVLLIVPILAALLVSISRIQDYRHAGVDVTWGGIIGIIFAIFAYLQYYPSPTSPYPDVPNPPRHLPWMPRNNEGQGAGSSRLENATGIQHNHDLVDESRHVQNNSVYEGQAYNDDGARVGTTVQRDRAV</sequence>
<keyword evidence="9" id="KW-1185">Reference proteome</keyword>
<gene>
    <name evidence="8" type="ORF">BCR41DRAFT_423877</name>
</gene>
<dbReference type="Pfam" id="PF01569">
    <property type="entry name" value="PAP2"/>
    <property type="match status" value="1"/>
</dbReference>
<reference evidence="8 9" key="1">
    <citation type="submission" date="2016-07" db="EMBL/GenBank/DDBJ databases">
        <title>Pervasive Adenine N6-methylation of Active Genes in Fungi.</title>
        <authorList>
            <consortium name="DOE Joint Genome Institute"/>
            <person name="Mondo S.J."/>
            <person name="Dannebaum R.O."/>
            <person name="Kuo R.C."/>
            <person name="Labutti K."/>
            <person name="Haridas S."/>
            <person name="Kuo A."/>
            <person name="Salamov A."/>
            <person name="Ahrendt S.R."/>
            <person name="Lipzen A."/>
            <person name="Sullivan W."/>
            <person name="Andreopoulos W.B."/>
            <person name="Clum A."/>
            <person name="Lindquist E."/>
            <person name="Daum C."/>
            <person name="Ramamoorthy G.K."/>
            <person name="Gryganskyi A."/>
            <person name="Culley D."/>
            <person name="Magnuson J.K."/>
            <person name="James T.Y."/>
            <person name="O'Malley M.A."/>
            <person name="Stajich J.E."/>
            <person name="Spatafora J.W."/>
            <person name="Visel A."/>
            <person name="Grigoriev I.V."/>
        </authorList>
    </citation>
    <scope>NUCLEOTIDE SEQUENCE [LARGE SCALE GENOMIC DNA]</scope>
    <source>
        <strain evidence="8 9">NRRL 3116</strain>
    </source>
</reference>
<evidence type="ECO:0000256" key="6">
    <source>
        <dbReference type="SAM" id="Phobius"/>
    </source>
</evidence>
<dbReference type="EMBL" id="MCFF01000031">
    <property type="protein sequence ID" value="ORZ10328.1"/>
    <property type="molecule type" value="Genomic_DNA"/>
</dbReference>
<dbReference type="InterPro" id="IPR000326">
    <property type="entry name" value="PAP2/HPO"/>
</dbReference>
<evidence type="ECO:0000259" key="7">
    <source>
        <dbReference type="SMART" id="SM00014"/>
    </source>
</evidence>
<dbReference type="GeneID" id="33572187"/>
<dbReference type="Proteomes" id="UP000193648">
    <property type="component" value="Unassembled WGS sequence"/>
</dbReference>
<dbReference type="RefSeq" id="XP_021879235.1">
    <property type="nucleotide sequence ID" value="XM_022030345.1"/>
</dbReference>
<feature type="transmembrane region" description="Helical" evidence="6">
    <location>
        <begin position="169"/>
        <end position="187"/>
    </location>
</feature>
<keyword evidence="4 6" id="KW-1133">Transmembrane helix</keyword>
<dbReference type="InterPro" id="IPR043216">
    <property type="entry name" value="PAP-like"/>
</dbReference>
<evidence type="ECO:0000256" key="1">
    <source>
        <dbReference type="ARBA" id="ARBA00004141"/>
    </source>
</evidence>
<dbReference type="GO" id="GO:0016020">
    <property type="term" value="C:membrane"/>
    <property type="evidence" value="ECO:0007669"/>
    <property type="project" value="UniProtKB-SubCell"/>
</dbReference>
<feature type="transmembrane region" description="Helical" evidence="6">
    <location>
        <begin position="95"/>
        <end position="113"/>
    </location>
</feature>
<dbReference type="SMART" id="SM00014">
    <property type="entry name" value="acidPPc"/>
    <property type="match status" value="1"/>
</dbReference>
<dbReference type="InParanoid" id="A0A1Y2GGL0"/>
<evidence type="ECO:0000313" key="9">
    <source>
        <dbReference type="Proteomes" id="UP000193648"/>
    </source>
</evidence>
<dbReference type="AlphaFoldDB" id="A0A1Y2GGL0"/>
<dbReference type="InterPro" id="IPR036938">
    <property type="entry name" value="PAP2/HPO_sf"/>
</dbReference>
<dbReference type="GO" id="GO:0006644">
    <property type="term" value="P:phospholipid metabolic process"/>
    <property type="evidence" value="ECO:0007669"/>
    <property type="project" value="InterPro"/>
</dbReference>
<comment type="caution">
    <text evidence="8">The sequence shown here is derived from an EMBL/GenBank/DDBJ whole genome shotgun (WGS) entry which is preliminary data.</text>
</comment>
<dbReference type="CDD" id="cd03390">
    <property type="entry name" value="PAP2_containing_1_like"/>
    <property type="match status" value="1"/>
</dbReference>